<evidence type="ECO:0000256" key="1">
    <source>
        <dbReference type="SAM" id="MobiDB-lite"/>
    </source>
</evidence>
<sequence>MKAESSKVTKRRLSPETIELIRGRGIARATGNHQPKSSGFGRSCKGREKHWQRPTKLREFQTNMIALRPPDGTVTACRRAMEEIIHE</sequence>
<feature type="region of interest" description="Disordered" evidence="1">
    <location>
        <begin position="24"/>
        <end position="53"/>
    </location>
</feature>
<protein>
    <submittedName>
        <fullName evidence="3">50S ribosomal protein L22</fullName>
    </submittedName>
</protein>
<evidence type="ECO:0000313" key="2">
    <source>
        <dbReference type="Proteomes" id="UP000035642"/>
    </source>
</evidence>
<proteinExistence type="predicted"/>
<keyword evidence="2" id="KW-1185">Reference proteome</keyword>
<dbReference type="WBParaSite" id="ACAC_0001281701-mRNA-1">
    <property type="protein sequence ID" value="ACAC_0001281701-mRNA-1"/>
    <property type="gene ID" value="ACAC_0001281701"/>
</dbReference>
<reference evidence="2" key="1">
    <citation type="submission" date="2012-09" db="EMBL/GenBank/DDBJ databases">
        <authorList>
            <person name="Martin A.A."/>
        </authorList>
    </citation>
    <scope>NUCLEOTIDE SEQUENCE</scope>
</reference>
<accession>A0A0K0DMB6</accession>
<reference evidence="3" key="2">
    <citation type="submission" date="2017-02" db="UniProtKB">
        <authorList>
            <consortium name="WormBaseParasite"/>
        </authorList>
    </citation>
    <scope>IDENTIFICATION</scope>
</reference>
<dbReference type="Proteomes" id="UP000035642">
    <property type="component" value="Unassembled WGS sequence"/>
</dbReference>
<organism evidence="2 3">
    <name type="scientific">Angiostrongylus cantonensis</name>
    <name type="common">Rat lungworm</name>
    <dbReference type="NCBI Taxonomy" id="6313"/>
    <lineage>
        <taxon>Eukaryota</taxon>
        <taxon>Metazoa</taxon>
        <taxon>Ecdysozoa</taxon>
        <taxon>Nematoda</taxon>
        <taxon>Chromadorea</taxon>
        <taxon>Rhabditida</taxon>
        <taxon>Rhabditina</taxon>
        <taxon>Rhabditomorpha</taxon>
        <taxon>Strongyloidea</taxon>
        <taxon>Metastrongylidae</taxon>
        <taxon>Angiostrongylus</taxon>
    </lineage>
</organism>
<evidence type="ECO:0000313" key="3">
    <source>
        <dbReference type="WBParaSite" id="ACAC_0001281701-mRNA-1"/>
    </source>
</evidence>
<name>A0A0K0DMB6_ANGCA</name>
<dbReference type="AlphaFoldDB" id="A0A0K0DMB6"/>